<name>A0ACC2HLW6_DALPE</name>
<keyword evidence="2" id="KW-1185">Reference proteome</keyword>
<reference evidence="1" key="1">
    <citation type="submission" date="2021-05" db="EMBL/GenBank/DDBJ databases">
        <authorList>
            <person name="Pan Q."/>
            <person name="Jouanno E."/>
            <person name="Zahm M."/>
            <person name="Klopp C."/>
            <person name="Cabau C."/>
            <person name="Louis A."/>
            <person name="Berthelot C."/>
            <person name="Parey E."/>
            <person name="Roest Crollius H."/>
            <person name="Montfort J."/>
            <person name="Robinson-Rechavi M."/>
            <person name="Bouchez O."/>
            <person name="Lampietro C."/>
            <person name="Lopez Roques C."/>
            <person name="Donnadieu C."/>
            <person name="Postlethwait J."/>
            <person name="Bobe J."/>
            <person name="Dillon D."/>
            <person name="Chandos A."/>
            <person name="von Hippel F."/>
            <person name="Guiguen Y."/>
        </authorList>
    </citation>
    <scope>NUCLEOTIDE SEQUENCE</scope>
    <source>
        <strain evidence="1">YG-Jan2019</strain>
    </source>
</reference>
<sequence length="82" mass="9370">MSFRAYSAVLVSGQQIQLLPQTLRVLERTPQVKGSIIRNRETSQDESCRVQTPHCQEYEGKQSFRGKEVCLSYGQGRPWSLP</sequence>
<evidence type="ECO:0000313" key="2">
    <source>
        <dbReference type="Proteomes" id="UP001157502"/>
    </source>
</evidence>
<evidence type="ECO:0000313" key="1">
    <source>
        <dbReference type="EMBL" id="KAJ8016807.1"/>
    </source>
</evidence>
<organism evidence="1 2">
    <name type="scientific">Dallia pectoralis</name>
    <name type="common">Alaska blackfish</name>
    <dbReference type="NCBI Taxonomy" id="75939"/>
    <lineage>
        <taxon>Eukaryota</taxon>
        <taxon>Metazoa</taxon>
        <taxon>Chordata</taxon>
        <taxon>Craniata</taxon>
        <taxon>Vertebrata</taxon>
        <taxon>Euteleostomi</taxon>
        <taxon>Actinopterygii</taxon>
        <taxon>Neopterygii</taxon>
        <taxon>Teleostei</taxon>
        <taxon>Protacanthopterygii</taxon>
        <taxon>Esociformes</taxon>
        <taxon>Umbridae</taxon>
        <taxon>Dallia</taxon>
    </lineage>
</organism>
<dbReference type="Proteomes" id="UP001157502">
    <property type="component" value="Chromosome 1"/>
</dbReference>
<protein>
    <submittedName>
        <fullName evidence="1">Uncharacterized protein</fullName>
    </submittedName>
</protein>
<dbReference type="EMBL" id="CM055728">
    <property type="protein sequence ID" value="KAJ8016807.1"/>
    <property type="molecule type" value="Genomic_DNA"/>
</dbReference>
<proteinExistence type="predicted"/>
<comment type="caution">
    <text evidence="1">The sequence shown here is derived from an EMBL/GenBank/DDBJ whole genome shotgun (WGS) entry which is preliminary data.</text>
</comment>
<accession>A0ACC2HLW6</accession>
<gene>
    <name evidence="1" type="ORF">DPEC_G00011190</name>
</gene>